<dbReference type="EMBL" id="QRVN01000004">
    <property type="protein sequence ID" value="RGS48264.1"/>
    <property type="molecule type" value="Genomic_DNA"/>
</dbReference>
<sequence length="99" mass="11448">MNIAFVTTFKVSPEKGGTERTTLRISGAFRKGGNRCYNLYAKEIDKKLPPAEFDGVFNIYQINLKDFSKTYNIDISFSKEPLSSWGWSEMHWEKTERAN</sequence>
<name>A0AA92TN31_9BACT</name>
<dbReference type="Proteomes" id="UP000286113">
    <property type="component" value="Unassembled WGS sequence"/>
</dbReference>
<dbReference type="AlphaFoldDB" id="A0AA92TN31"/>
<evidence type="ECO:0000313" key="1">
    <source>
        <dbReference type="EMBL" id="RGS48264.1"/>
    </source>
</evidence>
<organism evidence="1 2">
    <name type="scientific">Segatella copri</name>
    <dbReference type="NCBI Taxonomy" id="165179"/>
    <lineage>
        <taxon>Bacteria</taxon>
        <taxon>Pseudomonadati</taxon>
        <taxon>Bacteroidota</taxon>
        <taxon>Bacteroidia</taxon>
        <taxon>Bacteroidales</taxon>
        <taxon>Prevotellaceae</taxon>
        <taxon>Segatella</taxon>
    </lineage>
</organism>
<protein>
    <submittedName>
        <fullName evidence="1">Uncharacterized protein</fullName>
    </submittedName>
</protein>
<evidence type="ECO:0000313" key="2">
    <source>
        <dbReference type="Proteomes" id="UP000286113"/>
    </source>
</evidence>
<accession>A0AA92TN31</accession>
<gene>
    <name evidence="1" type="ORF">DWX90_03525</name>
</gene>
<reference evidence="1 2" key="1">
    <citation type="submission" date="2018-08" db="EMBL/GenBank/DDBJ databases">
        <title>A genome reference for cultivated species of the human gut microbiota.</title>
        <authorList>
            <person name="Zou Y."/>
            <person name="Xue W."/>
            <person name="Luo G."/>
        </authorList>
    </citation>
    <scope>NUCLEOTIDE SEQUENCE [LARGE SCALE GENOMIC DNA]</scope>
    <source>
        <strain evidence="1 2">AF22-1</strain>
    </source>
</reference>
<proteinExistence type="predicted"/>
<comment type="caution">
    <text evidence="1">The sequence shown here is derived from an EMBL/GenBank/DDBJ whole genome shotgun (WGS) entry which is preliminary data.</text>
</comment>